<comment type="caution">
    <text evidence="1">The sequence shown here is derived from an EMBL/GenBank/DDBJ whole genome shotgun (WGS) entry which is preliminary data.</text>
</comment>
<organism evidence="1 2">
    <name type="scientific">Geitlerinema calcuttense NRMC-F 0142</name>
    <dbReference type="NCBI Taxonomy" id="2922238"/>
    <lineage>
        <taxon>Bacteria</taxon>
        <taxon>Bacillati</taxon>
        <taxon>Cyanobacteriota</taxon>
        <taxon>Cyanophyceae</taxon>
        <taxon>Geitlerinematales</taxon>
        <taxon>Geitlerinemataceae</taxon>
        <taxon>Geitlerinema</taxon>
    </lineage>
</organism>
<keyword evidence="2" id="KW-1185">Reference proteome</keyword>
<accession>A0ABT7LY19</accession>
<protein>
    <submittedName>
        <fullName evidence="1">Uncharacterized protein</fullName>
    </submittedName>
</protein>
<dbReference type="Proteomes" id="UP001230986">
    <property type="component" value="Unassembled WGS sequence"/>
</dbReference>
<name>A0ABT7LY19_9CYAN</name>
<sequence length="155" mass="18169">MTGAHRHRSKSTKVEAASSRLTLLLTQAARGSFHFVDKWDKRELIPPKTQAVRCRFHLPNEAFTAQPLQSFVSECVRHENHGRIFNNILKFFSNSFFLLTEYYQIYNSIFFNARLIKINFSKFLITENCQSLNLYLDVIISFKMNPLFSSSIRIR</sequence>
<gene>
    <name evidence="1" type="ORF">QQ055_05385</name>
</gene>
<evidence type="ECO:0000313" key="1">
    <source>
        <dbReference type="EMBL" id="MDL5056899.1"/>
    </source>
</evidence>
<proteinExistence type="predicted"/>
<evidence type="ECO:0000313" key="2">
    <source>
        <dbReference type="Proteomes" id="UP001230986"/>
    </source>
</evidence>
<dbReference type="EMBL" id="JASVEJ010000021">
    <property type="protein sequence ID" value="MDL5056899.1"/>
    <property type="molecule type" value="Genomic_DNA"/>
</dbReference>
<reference evidence="1 2" key="1">
    <citation type="submission" date="2023-06" db="EMBL/GenBank/DDBJ databases">
        <title>Whole genome sequence of Oscillatoria calcuttensis NRMC-F 0142.</title>
        <authorList>
            <person name="Shakena Fathima T."/>
            <person name="Muralitharan G."/>
            <person name="Thajuddin N."/>
        </authorList>
    </citation>
    <scope>NUCLEOTIDE SEQUENCE [LARGE SCALE GENOMIC DNA]</scope>
    <source>
        <strain evidence="1 2">NRMC-F 0142</strain>
    </source>
</reference>
<dbReference type="RefSeq" id="WP_284475462.1">
    <property type="nucleotide sequence ID" value="NZ_JASVEJ010000021.1"/>
</dbReference>